<sequence>MNSGKIRITVPNPQGQCLLSTSTYNIELLGFTLQLVSHNLISFGGETCYGDLFKVLDRGYEMSGLSMDVYSSVESELCDLDVVSFIVFLESDYDARVLIITKDTEETMLANQLKKLP</sequence>
<keyword evidence="2" id="KW-1185">Reference proteome</keyword>
<proteinExistence type="predicted"/>
<gene>
    <name evidence="1" type="ORF">HNQ64_001790</name>
</gene>
<accession>A0A7W7YJX2</accession>
<protein>
    <submittedName>
        <fullName evidence="1">Uncharacterized protein</fullName>
    </submittedName>
</protein>
<dbReference type="EMBL" id="JACHIF010000003">
    <property type="protein sequence ID" value="MBB5037541.1"/>
    <property type="molecule type" value="Genomic_DNA"/>
</dbReference>
<name>A0A7W7YJX2_9BACT</name>
<comment type="caution">
    <text evidence="1">The sequence shown here is derived from an EMBL/GenBank/DDBJ whole genome shotgun (WGS) entry which is preliminary data.</text>
</comment>
<dbReference type="Proteomes" id="UP000534294">
    <property type="component" value="Unassembled WGS sequence"/>
</dbReference>
<reference evidence="1 2" key="1">
    <citation type="submission" date="2020-08" db="EMBL/GenBank/DDBJ databases">
        <title>Genomic Encyclopedia of Type Strains, Phase IV (KMG-IV): sequencing the most valuable type-strain genomes for metagenomic binning, comparative biology and taxonomic classification.</title>
        <authorList>
            <person name="Goeker M."/>
        </authorList>
    </citation>
    <scope>NUCLEOTIDE SEQUENCE [LARGE SCALE GENOMIC DNA]</scope>
    <source>
        <strain evidence="1 2">DSM 12251</strain>
    </source>
</reference>
<evidence type="ECO:0000313" key="2">
    <source>
        <dbReference type="Proteomes" id="UP000534294"/>
    </source>
</evidence>
<organism evidence="1 2">
    <name type="scientific">Prosthecobacter dejongeii</name>
    <dbReference type="NCBI Taxonomy" id="48465"/>
    <lineage>
        <taxon>Bacteria</taxon>
        <taxon>Pseudomonadati</taxon>
        <taxon>Verrucomicrobiota</taxon>
        <taxon>Verrucomicrobiia</taxon>
        <taxon>Verrucomicrobiales</taxon>
        <taxon>Verrucomicrobiaceae</taxon>
        <taxon>Prosthecobacter</taxon>
    </lineage>
</organism>
<dbReference type="RefSeq" id="WP_184207541.1">
    <property type="nucleotide sequence ID" value="NZ_JACHIF010000003.1"/>
</dbReference>
<evidence type="ECO:0000313" key="1">
    <source>
        <dbReference type="EMBL" id="MBB5037541.1"/>
    </source>
</evidence>
<dbReference type="AlphaFoldDB" id="A0A7W7YJX2"/>